<keyword evidence="5" id="KW-1185">Reference proteome</keyword>
<dbReference type="GO" id="GO:0003677">
    <property type="term" value="F:DNA binding"/>
    <property type="evidence" value="ECO:0007669"/>
    <property type="project" value="UniProtKB-UniRule"/>
</dbReference>
<proteinExistence type="predicted"/>
<dbReference type="RefSeq" id="WP_052118089.1">
    <property type="nucleotide sequence ID" value="NZ_JDUS01000001.1"/>
</dbReference>
<dbReference type="AlphaFoldDB" id="A0A086ZJD2"/>
<accession>A0A086ZJD2</accession>
<sequence>MRTNENRRKPESENKIEQAFSELVQEHDIDRISVTMICKRANVNRSTFYAGYLDIRDLMDNIEEKMTAISKPSTPMN</sequence>
<dbReference type="SUPFAM" id="SSF46689">
    <property type="entry name" value="Homeodomain-like"/>
    <property type="match status" value="1"/>
</dbReference>
<gene>
    <name evidence="4" type="ORF">BBOH_0104</name>
</gene>
<dbReference type="STRING" id="1437606.BBOH_0104"/>
<organism evidence="4 5">
    <name type="scientific">Bifidobacterium bohemicum DSM 22767</name>
    <dbReference type="NCBI Taxonomy" id="1437606"/>
    <lineage>
        <taxon>Bacteria</taxon>
        <taxon>Bacillati</taxon>
        <taxon>Actinomycetota</taxon>
        <taxon>Actinomycetes</taxon>
        <taxon>Bifidobacteriales</taxon>
        <taxon>Bifidobacteriaceae</taxon>
        <taxon>Bifidobacterium</taxon>
    </lineage>
</organism>
<dbReference type="PROSITE" id="PS50977">
    <property type="entry name" value="HTH_TETR_2"/>
    <property type="match status" value="1"/>
</dbReference>
<protein>
    <submittedName>
        <fullName evidence="4">TetR family transcriptional regulator</fullName>
    </submittedName>
</protein>
<feature type="domain" description="HTH tetR-type" evidence="3">
    <location>
        <begin position="10"/>
        <end position="70"/>
    </location>
</feature>
<evidence type="ECO:0000256" key="2">
    <source>
        <dbReference type="PROSITE-ProRule" id="PRU00335"/>
    </source>
</evidence>
<dbReference type="InterPro" id="IPR009057">
    <property type="entry name" value="Homeodomain-like_sf"/>
</dbReference>
<dbReference type="eggNOG" id="COG1309">
    <property type="taxonomic scope" value="Bacteria"/>
</dbReference>
<reference evidence="4 5" key="1">
    <citation type="submission" date="2014-03" db="EMBL/GenBank/DDBJ databases">
        <title>Genomics of Bifidobacteria.</title>
        <authorList>
            <person name="Ventura M."/>
            <person name="Milani C."/>
            <person name="Lugli G.A."/>
        </authorList>
    </citation>
    <scope>NUCLEOTIDE SEQUENCE [LARGE SCALE GENOMIC DNA]</scope>
    <source>
        <strain evidence="4 5">DSM 22767</strain>
    </source>
</reference>
<dbReference type="Proteomes" id="UP000029096">
    <property type="component" value="Unassembled WGS sequence"/>
</dbReference>
<feature type="DNA-binding region" description="H-T-H motif" evidence="2">
    <location>
        <begin position="33"/>
        <end position="52"/>
    </location>
</feature>
<dbReference type="Gene3D" id="1.10.357.10">
    <property type="entry name" value="Tetracycline Repressor, domain 2"/>
    <property type="match status" value="1"/>
</dbReference>
<keyword evidence="1 2" id="KW-0238">DNA-binding</keyword>
<evidence type="ECO:0000313" key="4">
    <source>
        <dbReference type="EMBL" id="KFI46632.1"/>
    </source>
</evidence>
<comment type="caution">
    <text evidence="4">The sequence shown here is derived from an EMBL/GenBank/DDBJ whole genome shotgun (WGS) entry which is preliminary data.</text>
</comment>
<dbReference type="EMBL" id="JGYP01000001">
    <property type="protein sequence ID" value="KFI46632.1"/>
    <property type="molecule type" value="Genomic_DNA"/>
</dbReference>
<dbReference type="InterPro" id="IPR001647">
    <property type="entry name" value="HTH_TetR"/>
</dbReference>
<evidence type="ECO:0000256" key="1">
    <source>
        <dbReference type="ARBA" id="ARBA00023125"/>
    </source>
</evidence>
<evidence type="ECO:0000259" key="3">
    <source>
        <dbReference type="PROSITE" id="PS50977"/>
    </source>
</evidence>
<evidence type="ECO:0000313" key="5">
    <source>
        <dbReference type="Proteomes" id="UP000029096"/>
    </source>
</evidence>
<name>A0A086ZJD2_9BIFI</name>